<reference evidence="2 3" key="1">
    <citation type="submission" date="2019-02" db="EMBL/GenBank/DDBJ databases">
        <title>Genome sequencing of the rare red list fungi Antrodiella citrinella (Flaviporus citrinellus).</title>
        <authorList>
            <person name="Buettner E."/>
            <person name="Kellner H."/>
        </authorList>
    </citation>
    <scope>NUCLEOTIDE SEQUENCE [LARGE SCALE GENOMIC DNA]</scope>
    <source>
        <strain evidence="2 3">DSM 108506</strain>
    </source>
</reference>
<dbReference type="OrthoDB" id="2898360at2759"/>
<evidence type="ECO:0000313" key="3">
    <source>
        <dbReference type="Proteomes" id="UP000308730"/>
    </source>
</evidence>
<evidence type="ECO:0000256" key="1">
    <source>
        <dbReference type="SAM" id="MobiDB-lite"/>
    </source>
</evidence>
<gene>
    <name evidence="2" type="ORF">EUX98_g7704</name>
</gene>
<dbReference type="Proteomes" id="UP000308730">
    <property type="component" value="Unassembled WGS sequence"/>
</dbReference>
<proteinExistence type="predicted"/>
<evidence type="ECO:0000313" key="2">
    <source>
        <dbReference type="EMBL" id="THH26482.1"/>
    </source>
</evidence>
<keyword evidence="3" id="KW-1185">Reference proteome</keyword>
<comment type="caution">
    <text evidence="2">The sequence shown here is derived from an EMBL/GenBank/DDBJ whole genome shotgun (WGS) entry which is preliminary data.</text>
</comment>
<dbReference type="AlphaFoldDB" id="A0A4S4MKV4"/>
<feature type="region of interest" description="Disordered" evidence="1">
    <location>
        <begin position="1"/>
        <end position="25"/>
    </location>
</feature>
<sequence length="352" mass="40428">MTGTYRNEVLGQSPDEDADSESDSTRVAFNYLNKPPEPGRSYDDATVRKNCNLLGRTIHFETLKITSFLDIFTRGSVSDERLSAFLEDPDTHGPKLHSSYLHLPHPTTGSALTPTEAMKSDWNQALQYNMAKSAEYIVEKCPSGEFGDAEFDFQAMFKDRMFYIFRTICKAYPQEGESLEEAGARVLVEYFKDKASKKERTHRAAKHRVRSEVAGLMVGICRTRGDKSGEKFWAYVLRSLGFLGENGMSDEEDQHRVITLPNGRRSLTPRPVKVVLELKWRHPSFVQLFKRVDETRTIEDHIFRRDPPPGLPRSFFVIGYFDNMPDYKVARLKLSEEDVVLYNFSYNGRTYI</sequence>
<name>A0A4S4MKV4_9APHY</name>
<accession>A0A4S4MKV4</accession>
<dbReference type="EMBL" id="SGPM01000343">
    <property type="protein sequence ID" value="THH26482.1"/>
    <property type="molecule type" value="Genomic_DNA"/>
</dbReference>
<protein>
    <submittedName>
        <fullName evidence="2">Uncharacterized protein</fullName>
    </submittedName>
</protein>
<organism evidence="2 3">
    <name type="scientific">Antrodiella citrinella</name>
    <dbReference type="NCBI Taxonomy" id="2447956"/>
    <lineage>
        <taxon>Eukaryota</taxon>
        <taxon>Fungi</taxon>
        <taxon>Dikarya</taxon>
        <taxon>Basidiomycota</taxon>
        <taxon>Agaricomycotina</taxon>
        <taxon>Agaricomycetes</taxon>
        <taxon>Polyporales</taxon>
        <taxon>Steccherinaceae</taxon>
        <taxon>Antrodiella</taxon>
    </lineage>
</organism>